<feature type="compositionally biased region" description="Low complexity" evidence="8">
    <location>
        <begin position="116"/>
        <end position="131"/>
    </location>
</feature>
<dbReference type="Pfam" id="PF10503">
    <property type="entry name" value="Esterase_PHB"/>
    <property type="match status" value="1"/>
</dbReference>
<feature type="region of interest" description="Disordered" evidence="8">
    <location>
        <begin position="398"/>
        <end position="426"/>
    </location>
</feature>
<keyword evidence="3" id="KW-0858">Xylan degradation</keyword>
<dbReference type="EMBL" id="QFNY01000002">
    <property type="protein sequence ID" value="PZP03921.1"/>
    <property type="molecule type" value="Genomic_DNA"/>
</dbReference>
<keyword evidence="7" id="KW-0624">Polysaccharide degradation</keyword>
<feature type="region of interest" description="Disordered" evidence="8">
    <location>
        <begin position="58"/>
        <end position="157"/>
    </location>
</feature>
<evidence type="ECO:0000256" key="8">
    <source>
        <dbReference type="SAM" id="MobiDB-lite"/>
    </source>
</evidence>
<dbReference type="InterPro" id="IPR029058">
    <property type="entry name" value="AB_hydrolase_fold"/>
</dbReference>
<dbReference type="GO" id="GO:0045493">
    <property type="term" value="P:xylan catabolic process"/>
    <property type="evidence" value="ECO:0007669"/>
    <property type="project" value="UniProtKB-KW"/>
</dbReference>
<dbReference type="Gene3D" id="3.40.50.1820">
    <property type="entry name" value="alpha/beta hydrolase"/>
    <property type="match status" value="1"/>
</dbReference>
<organism evidence="10 11">
    <name type="scientific">Corynebacterium urealyticum</name>
    <dbReference type="NCBI Taxonomy" id="43771"/>
    <lineage>
        <taxon>Bacteria</taxon>
        <taxon>Bacillati</taxon>
        <taxon>Actinomycetota</taxon>
        <taxon>Actinomycetes</taxon>
        <taxon>Mycobacteriales</taxon>
        <taxon>Corynebacteriaceae</taxon>
        <taxon>Corynebacterium</taxon>
    </lineage>
</organism>
<dbReference type="PANTHER" id="PTHR38050">
    <property type="match status" value="1"/>
</dbReference>
<dbReference type="PANTHER" id="PTHR38050:SF2">
    <property type="entry name" value="FERULOYL ESTERASE C-RELATED"/>
    <property type="match status" value="1"/>
</dbReference>
<evidence type="ECO:0000256" key="2">
    <source>
        <dbReference type="ARBA" id="ARBA00022525"/>
    </source>
</evidence>
<gene>
    <name evidence="10" type="ORF">DI609_00195</name>
</gene>
<dbReference type="Proteomes" id="UP000249451">
    <property type="component" value="Unassembled WGS sequence"/>
</dbReference>
<dbReference type="InterPro" id="IPR010126">
    <property type="entry name" value="Esterase_phb"/>
</dbReference>
<evidence type="ECO:0000256" key="9">
    <source>
        <dbReference type="SAM" id="Phobius"/>
    </source>
</evidence>
<protein>
    <recommendedName>
        <fullName evidence="12">Polyhydroxybutyrate depolymerase</fullName>
    </recommendedName>
</protein>
<comment type="subcellular location">
    <subcellularLocation>
        <location evidence="1">Secreted</location>
    </subcellularLocation>
</comment>
<evidence type="ECO:0000256" key="3">
    <source>
        <dbReference type="ARBA" id="ARBA00022651"/>
    </source>
</evidence>
<keyword evidence="4" id="KW-0732">Signal</keyword>
<evidence type="ECO:0000256" key="4">
    <source>
        <dbReference type="ARBA" id="ARBA00022729"/>
    </source>
</evidence>
<dbReference type="SUPFAM" id="SSF53474">
    <property type="entry name" value="alpha/beta-Hydrolases"/>
    <property type="match status" value="1"/>
</dbReference>
<evidence type="ECO:0000313" key="10">
    <source>
        <dbReference type="EMBL" id="PZP03921.1"/>
    </source>
</evidence>
<keyword evidence="6" id="KW-0119">Carbohydrate metabolism</keyword>
<proteinExistence type="predicted"/>
<evidence type="ECO:0000256" key="6">
    <source>
        <dbReference type="ARBA" id="ARBA00023277"/>
    </source>
</evidence>
<dbReference type="GO" id="GO:0030600">
    <property type="term" value="F:feruloyl esterase activity"/>
    <property type="evidence" value="ECO:0007669"/>
    <property type="project" value="InterPro"/>
</dbReference>
<dbReference type="GO" id="GO:0005576">
    <property type="term" value="C:extracellular region"/>
    <property type="evidence" value="ECO:0007669"/>
    <property type="project" value="UniProtKB-SubCell"/>
</dbReference>
<evidence type="ECO:0008006" key="12">
    <source>
        <dbReference type="Google" id="ProtNLM"/>
    </source>
</evidence>
<keyword evidence="9" id="KW-1133">Transmembrane helix</keyword>
<keyword evidence="9" id="KW-0472">Membrane</keyword>
<keyword evidence="5" id="KW-0378">Hydrolase</keyword>
<reference evidence="10 11" key="1">
    <citation type="submission" date="2017-11" db="EMBL/GenBank/DDBJ databases">
        <title>Infants hospitalized years apart are colonized by the same room-sourced microbial strains.</title>
        <authorList>
            <person name="Brooks B."/>
            <person name="Olm M.R."/>
            <person name="Firek B.A."/>
            <person name="Baker R."/>
            <person name="Thomas B.C."/>
            <person name="Morowitz M.J."/>
            <person name="Banfield J.F."/>
        </authorList>
    </citation>
    <scope>NUCLEOTIDE SEQUENCE [LARGE SCALE GENOMIC DNA]</scope>
    <source>
        <strain evidence="10">S2_012_000_R3_87</strain>
    </source>
</reference>
<evidence type="ECO:0000313" key="11">
    <source>
        <dbReference type="Proteomes" id="UP000249451"/>
    </source>
</evidence>
<dbReference type="InterPro" id="IPR043595">
    <property type="entry name" value="FaeB/C/D"/>
</dbReference>
<evidence type="ECO:0000256" key="5">
    <source>
        <dbReference type="ARBA" id="ARBA00022801"/>
    </source>
</evidence>
<keyword evidence="9" id="KW-0812">Transmembrane</keyword>
<feature type="compositionally biased region" description="Basic and acidic residues" evidence="8">
    <location>
        <begin position="60"/>
        <end position="69"/>
    </location>
</feature>
<name>A0A2W5BAU1_9CORY</name>
<sequence length="445" mass="47000">MTTPGPSGRPTSQRRYMLRRIIALALAAVAIGLAAGAGVWLQKNTGWSVDYLTRKSRHSLVSERTEHESAVAIPERSSRTAVTSNDRTPGAGGTGEDQAGAGSEPSTRGGSGGEASQGAATDPATSTSPAPVLRNTQHSAPLRGAPRPGHNGQVQLTSGGLNRQAVLHVPADALPRQSQATRPKPLILAFHGYGQSGAAMARFGDLARDGAIVAYPDGVDRAWAGAPYATATGKQDLALVRDLINRIAATYQVDDLRIYAAGMSNGGGFVAKLACEMPQEFAAFASVAGAYYKGTWQNCATRAQRGKEHPQFHGSRATSFLEIHGEDDSRIHYEGGSRYGTPYLGAMSFTSAYAHRASCFGAPAVRNVTPIVRRYQWRDCAADKDVMHIAVKGMGHTWPGEGEAARPGESGIAGVRNDGGQQEANPTRAVNAGAEILSFFTRHRK</sequence>
<dbReference type="AlphaFoldDB" id="A0A2W5BAU1"/>
<evidence type="ECO:0000256" key="7">
    <source>
        <dbReference type="ARBA" id="ARBA00023326"/>
    </source>
</evidence>
<accession>A0A2W5BAU1</accession>
<comment type="caution">
    <text evidence="10">The sequence shown here is derived from an EMBL/GenBank/DDBJ whole genome shotgun (WGS) entry which is preliminary data.</text>
</comment>
<feature type="transmembrane region" description="Helical" evidence="9">
    <location>
        <begin position="21"/>
        <end position="41"/>
    </location>
</feature>
<evidence type="ECO:0000256" key="1">
    <source>
        <dbReference type="ARBA" id="ARBA00004613"/>
    </source>
</evidence>
<keyword evidence="2" id="KW-0964">Secreted</keyword>